<dbReference type="PANTHER" id="PTHR19972:SF10">
    <property type="entry name" value="CALBINDIN-32"/>
    <property type="match status" value="1"/>
</dbReference>
<evidence type="ECO:0000259" key="2">
    <source>
        <dbReference type="PROSITE" id="PS50222"/>
    </source>
</evidence>
<proteinExistence type="predicted"/>
<dbReference type="STRING" id="595528.A0A0D2WPK7"/>
<gene>
    <name evidence="3" type="ORF">CAOG_004169</name>
</gene>
<dbReference type="OrthoDB" id="26525at2759"/>
<dbReference type="GO" id="GO:0005829">
    <property type="term" value="C:cytosol"/>
    <property type="evidence" value="ECO:0007669"/>
    <property type="project" value="TreeGrafter"/>
</dbReference>
<dbReference type="InterPro" id="IPR018247">
    <property type="entry name" value="EF_Hand_1_Ca_BS"/>
</dbReference>
<feature type="domain" description="EF-hand" evidence="2">
    <location>
        <begin position="6"/>
        <end position="41"/>
    </location>
</feature>
<dbReference type="OMA" id="YCTDPKV"/>
<dbReference type="GO" id="GO:0051480">
    <property type="term" value="P:regulation of cytosolic calcium ion concentration"/>
    <property type="evidence" value="ECO:0007669"/>
    <property type="project" value="TreeGrafter"/>
</dbReference>
<organism evidence="3 4">
    <name type="scientific">Capsaspora owczarzaki (strain ATCC 30864)</name>
    <dbReference type="NCBI Taxonomy" id="595528"/>
    <lineage>
        <taxon>Eukaryota</taxon>
        <taxon>Filasterea</taxon>
        <taxon>Capsaspora</taxon>
    </lineage>
</organism>
<feature type="domain" description="EF-hand" evidence="2">
    <location>
        <begin position="88"/>
        <end position="123"/>
    </location>
</feature>
<reference evidence="4" key="1">
    <citation type="submission" date="2011-02" db="EMBL/GenBank/DDBJ databases">
        <title>The Genome Sequence of Capsaspora owczarzaki ATCC 30864.</title>
        <authorList>
            <person name="Russ C."/>
            <person name="Cuomo C."/>
            <person name="Burger G."/>
            <person name="Gray M.W."/>
            <person name="Holland P.W.H."/>
            <person name="King N."/>
            <person name="Lang F.B.F."/>
            <person name="Roger A.J."/>
            <person name="Ruiz-Trillo I."/>
            <person name="Young S.K."/>
            <person name="Zeng Q."/>
            <person name="Gargeya S."/>
            <person name="Alvarado L."/>
            <person name="Berlin A."/>
            <person name="Chapman S.B."/>
            <person name="Chen Z."/>
            <person name="Freedman E."/>
            <person name="Gellesch M."/>
            <person name="Goldberg J."/>
            <person name="Griggs A."/>
            <person name="Gujja S."/>
            <person name="Heilman E."/>
            <person name="Heiman D."/>
            <person name="Howarth C."/>
            <person name="Mehta T."/>
            <person name="Neiman D."/>
            <person name="Pearson M."/>
            <person name="Roberts A."/>
            <person name="Saif S."/>
            <person name="Shea T."/>
            <person name="Shenoy N."/>
            <person name="Sisk P."/>
            <person name="Stolte C."/>
            <person name="Sykes S."/>
            <person name="White J."/>
            <person name="Yandava C."/>
            <person name="Haas B."/>
            <person name="Nusbaum C."/>
            <person name="Birren B."/>
        </authorList>
    </citation>
    <scope>NUCLEOTIDE SEQUENCE</scope>
    <source>
        <strain evidence="4">ATCC 30864</strain>
    </source>
</reference>
<accession>A0A0D2WPK7</accession>
<dbReference type="PANTHER" id="PTHR19972">
    <property type="entry name" value="CALBINDIN"/>
    <property type="match status" value="1"/>
</dbReference>
<keyword evidence="4" id="KW-1185">Reference proteome</keyword>
<dbReference type="Pfam" id="PF13499">
    <property type="entry name" value="EF-hand_7"/>
    <property type="match status" value="2"/>
</dbReference>
<evidence type="ECO:0000313" key="3">
    <source>
        <dbReference type="EMBL" id="KJE93370.1"/>
    </source>
</evidence>
<dbReference type="InterPro" id="IPR011992">
    <property type="entry name" value="EF-hand-dom_pair"/>
</dbReference>
<keyword evidence="1" id="KW-0106">Calcium</keyword>
<sequence length="168" mass="19142">MYTSGARKPLVRIMFDKFDTDKSGFLDSAELKSLCYDLGHPLSPVELDLALKMLDENGDGKISYNEFAQWWQQQDRFNKLTYDEEEIRSVTAAVKYFQHFDKDKSGTIDANEFKALYKDLLKNGFRIGTVEQALSTLDSNGDGHVSLREYVDWLVAVGSIVLKEKPAE</sequence>
<dbReference type="GO" id="GO:0005634">
    <property type="term" value="C:nucleus"/>
    <property type="evidence" value="ECO:0007669"/>
    <property type="project" value="TreeGrafter"/>
</dbReference>
<protein>
    <recommendedName>
        <fullName evidence="2">EF-hand domain-containing protein</fullName>
    </recommendedName>
</protein>
<dbReference type="SUPFAM" id="SSF47473">
    <property type="entry name" value="EF-hand"/>
    <property type="match status" value="1"/>
</dbReference>
<dbReference type="Proteomes" id="UP000008743">
    <property type="component" value="Unassembled WGS sequence"/>
</dbReference>
<evidence type="ECO:0000256" key="1">
    <source>
        <dbReference type="ARBA" id="ARBA00022837"/>
    </source>
</evidence>
<dbReference type="InterPro" id="IPR051001">
    <property type="entry name" value="Calbindin_Ca-bind"/>
</dbReference>
<evidence type="ECO:0000313" key="4">
    <source>
        <dbReference type="Proteomes" id="UP000008743"/>
    </source>
</evidence>
<dbReference type="AlphaFoldDB" id="A0A0D2WPK7"/>
<dbReference type="EMBL" id="KE346365">
    <property type="protein sequence ID" value="KJE93370.1"/>
    <property type="molecule type" value="Genomic_DNA"/>
</dbReference>
<feature type="domain" description="EF-hand" evidence="2">
    <location>
        <begin position="42"/>
        <end position="77"/>
    </location>
</feature>
<dbReference type="PhylomeDB" id="A0A0D2WPK7"/>
<dbReference type="GO" id="GO:0005509">
    <property type="term" value="F:calcium ion binding"/>
    <property type="evidence" value="ECO:0007669"/>
    <property type="project" value="InterPro"/>
</dbReference>
<dbReference type="PROSITE" id="PS00018">
    <property type="entry name" value="EF_HAND_1"/>
    <property type="match status" value="4"/>
</dbReference>
<dbReference type="PROSITE" id="PS50222">
    <property type="entry name" value="EF_HAND_2"/>
    <property type="match status" value="4"/>
</dbReference>
<dbReference type="SMART" id="SM00054">
    <property type="entry name" value="EFh"/>
    <property type="match status" value="4"/>
</dbReference>
<feature type="domain" description="EF-hand" evidence="2">
    <location>
        <begin position="125"/>
        <end position="160"/>
    </location>
</feature>
<dbReference type="RefSeq" id="XP_004347994.1">
    <property type="nucleotide sequence ID" value="XM_004347944.2"/>
</dbReference>
<dbReference type="InterPro" id="IPR002048">
    <property type="entry name" value="EF_hand_dom"/>
</dbReference>
<dbReference type="Gene3D" id="1.10.238.10">
    <property type="entry name" value="EF-hand"/>
    <property type="match status" value="2"/>
</dbReference>
<dbReference type="InParanoid" id="A0A0D2WPK7"/>
<name>A0A0D2WPK7_CAPO3</name>
<dbReference type="eggNOG" id="KOG0027">
    <property type="taxonomic scope" value="Eukaryota"/>
</dbReference>